<dbReference type="Pfam" id="PF00675">
    <property type="entry name" value="Peptidase_M16"/>
    <property type="match status" value="2"/>
</dbReference>
<evidence type="ECO:0000313" key="5">
    <source>
        <dbReference type="Proteomes" id="UP000002432"/>
    </source>
</evidence>
<dbReference type="EMBL" id="CP000360">
    <property type="protein sequence ID" value="ABF43406.1"/>
    <property type="molecule type" value="Genomic_DNA"/>
</dbReference>
<feature type="domain" description="Peptidase M16 N-terminal" evidence="2">
    <location>
        <begin position="41"/>
        <end position="163"/>
    </location>
</feature>
<feature type="signal peptide" evidence="1">
    <location>
        <begin position="1"/>
        <end position="19"/>
    </location>
</feature>
<organism evidence="4 5">
    <name type="scientific">Koribacter versatilis (strain Ellin345)</name>
    <dbReference type="NCBI Taxonomy" id="204669"/>
    <lineage>
        <taxon>Bacteria</taxon>
        <taxon>Pseudomonadati</taxon>
        <taxon>Acidobacteriota</taxon>
        <taxon>Terriglobia</taxon>
        <taxon>Terriglobales</taxon>
        <taxon>Candidatus Korobacteraceae</taxon>
        <taxon>Candidatus Korobacter</taxon>
    </lineage>
</organism>
<feature type="domain" description="Peptidase M16 C-terminal" evidence="3">
    <location>
        <begin position="664"/>
        <end position="837"/>
    </location>
</feature>
<feature type="chain" id="PRO_5004190719" evidence="1">
    <location>
        <begin position="20"/>
        <end position="943"/>
    </location>
</feature>
<keyword evidence="5" id="KW-1185">Reference proteome</keyword>
<dbReference type="Proteomes" id="UP000002432">
    <property type="component" value="Chromosome"/>
</dbReference>
<evidence type="ECO:0000256" key="1">
    <source>
        <dbReference type="SAM" id="SignalP"/>
    </source>
</evidence>
<protein>
    <submittedName>
        <fullName evidence="4">Peptidase M16-like protein</fullName>
    </submittedName>
</protein>
<dbReference type="PANTHER" id="PTHR11851:SF224">
    <property type="entry name" value="PROCESSING PROTEASE"/>
    <property type="match status" value="1"/>
</dbReference>
<sequence length="943" mass="103252">MTSFRRLFAILLLAAPLLAQSKLNVPTIAYEQYKLPNGLQVLMVEDHRLPLVGVDLWYHVGPVKEKEGRTGFAHLFEHMMFEGSKHVGEKAHFKYLEAAGASDINGTTDFDRTNYFETLPANQLELALWLESDRMGFLLDTLDRTKLANQRDVVRNERRQSVEGQPYGIAEELMFHELYPKGHPYYASVIGSHADVEAARLNDVREFFKQYYTPNNATLVITGDISKPAAKALVEKYFGPIPQGPPVEAVNIKTPPITQEKRLNVTDQVQLPKVLLGWLAPAAFAPGDAEMILANQILGGGKSSRLYRKLVYEQQIAQDATCFQESLALGSPMGCEITAKPNVTPEQIEKATNDVMADFLANGATQAELDRARTTIEARKIRNLERLGGFGGVADMLNYYNQYVGDPGYLPKDIARYDAVTPESLLATAKSTLQQNQRVTMFCTPGKKVVDDVPRSPENTDADVKVEPEYTAEFDKAQAWRATAPKAGPLPKLQLPVPAEFKLDNGLKVYLVPDHSLPLLAMRVMSLGGSDANTHEKSGVAGFTAAMLTEGTANRTAPQIADETDKLGATLNTGATFDNAAVSMSVLSNNTDPAIDLLSDVVLHPKFDAKETDRIRKERQTGLIQLRDDPFQLAIRVGNRAEFGTQSPYGEIELGTPESLKSTTSDDLTNFWKSHYTPANSALIFSGDITEAKARELAKKYFGAWTAKGSATEPPKTVTAQSRKIVLVDQPGAPQSVILAYGVGVPRSNPDYPAITVMNTMLGGLFSSRINMNLREKNGFTYGAFSAFSWRRGAGPFFAGSQVRTDVTAPAARELFAELDGIRTRPLTADELKMSKDSVIRSLPGDFETRAAVAAGVGNIWTYSLPLDYYRQIEGKIEAVTAEDTSRVAKQYVQPDKLLLVTIGDKAKIESGLQELKLGPIELWTSDAEPMSAGSAAGGNKAQ</sequence>
<accession>Q1II94</accession>
<dbReference type="OrthoDB" id="9811314at2"/>
<dbReference type="InterPro" id="IPR050361">
    <property type="entry name" value="MPP/UQCRC_Complex"/>
</dbReference>
<dbReference type="PANTHER" id="PTHR11851">
    <property type="entry name" value="METALLOPROTEASE"/>
    <property type="match status" value="1"/>
</dbReference>
<dbReference type="Gene3D" id="3.30.830.10">
    <property type="entry name" value="Metalloenzyme, LuxS/M16 peptidase-like"/>
    <property type="match status" value="4"/>
</dbReference>
<dbReference type="RefSeq" id="WP_011525203.1">
    <property type="nucleotide sequence ID" value="NC_008009.1"/>
</dbReference>
<proteinExistence type="predicted"/>
<dbReference type="EnsemblBacteria" id="ABF43406">
    <property type="protein sequence ID" value="ABF43406"/>
    <property type="gene ID" value="Acid345_4406"/>
</dbReference>
<keyword evidence="1" id="KW-0732">Signal</keyword>
<name>Q1II94_KORVE</name>
<dbReference type="InterPro" id="IPR011249">
    <property type="entry name" value="Metalloenz_LuxS/M16"/>
</dbReference>
<dbReference type="SUPFAM" id="SSF63411">
    <property type="entry name" value="LuxS/MPP-like metallohydrolase"/>
    <property type="match status" value="4"/>
</dbReference>
<dbReference type="Pfam" id="PF05193">
    <property type="entry name" value="Peptidase_M16_C"/>
    <property type="match status" value="2"/>
</dbReference>
<dbReference type="eggNOG" id="COG0612">
    <property type="taxonomic scope" value="Bacteria"/>
</dbReference>
<dbReference type="GO" id="GO:0046872">
    <property type="term" value="F:metal ion binding"/>
    <property type="evidence" value="ECO:0007669"/>
    <property type="project" value="InterPro"/>
</dbReference>
<feature type="domain" description="Peptidase M16 C-terminal" evidence="3">
    <location>
        <begin position="201"/>
        <end position="374"/>
    </location>
</feature>
<evidence type="ECO:0000313" key="4">
    <source>
        <dbReference type="EMBL" id="ABF43406.1"/>
    </source>
</evidence>
<feature type="domain" description="Peptidase M16 N-terminal" evidence="2">
    <location>
        <begin position="528"/>
        <end position="620"/>
    </location>
</feature>
<reference evidence="4 5" key="1">
    <citation type="journal article" date="2009" name="Appl. Environ. Microbiol.">
        <title>Three genomes from the phylum Acidobacteria provide insight into the lifestyles of these microorganisms in soils.</title>
        <authorList>
            <person name="Ward N.L."/>
            <person name="Challacombe J.F."/>
            <person name="Janssen P.H."/>
            <person name="Henrissat B."/>
            <person name="Coutinho P.M."/>
            <person name="Wu M."/>
            <person name="Xie G."/>
            <person name="Haft D.H."/>
            <person name="Sait M."/>
            <person name="Badger J."/>
            <person name="Barabote R.D."/>
            <person name="Bradley B."/>
            <person name="Brettin T.S."/>
            <person name="Brinkac L.M."/>
            <person name="Bruce D."/>
            <person name="Creasy T."/>
            <person name="Daugherty S.C."/>
            <person name="Davidsen T.M."/>
            <person name="DeBoy R.T."/>
            <person name="Detter J.C."/>
            <person name="Dodson R.J."/>
            <person name="Durkin A.S."/>
            <person name="Ganapathy A."/>
            <person name="Gwinn-Giglio M."/>
            <person name="Han C.S."/>
            <person name="Khouri H."/>
            <person name="Kiss H."/>
            <person name="Kothari S.P."/>
            <person name="Madupu R."/>
            <person name="Nelson K.E."/>
            <person name="Nelson W.C."/>
            <person name="Paulsen I."/>
            <person name="Penn K."/>
            <person name="Ren Q."/>
            <person name="Rosovitz M.J."/>
            <person name="Selengut J.D."/>
            <person name="Shrivastava S."/>
            <person name="Sullivan S.A."/>
            <person name="Tapia R."/>
            <person name="Thompson L.S."/>
            <person name="Watkins K.L."/>
            <person name="Yang Q."/>
            <person name="Yu C."/>
            <person name="Zafar N."/>
            <person name="Zhou L."/>
            <person name="Kuske C.R."/>
        </authorList>
    </citation>
    <scope>NUCLEOTIDE SEQUENCE [LARGE SCALE GENOMIC DNA]</scope>
    <source>
        <strain evidence="4 5">Ellin345</strain>
    </source>
</reference>
<dbReference type="InterPro" id="IPR011765">
    <property type="entry name" value="Pept_M16_N"/>
</dbReference>
<dbReference type="STRING" id="204669.Acid345_4406"/>
<gene>
    <name evidence="4" type="ordered locus">Acid345_4406</name>
</gene>
<evidence type="ECO:0000259" key="3">
    <source>
        <dbReference type="Pfam" id="PF05193"/>
    </source>
</evidence>
<dbReference type="KEGG" id="aba:Acid345_4406"/>
<dbReference type="HOGENOM" id="CLU_007487_0_1_0"/>
<evidence type="ECO:0000259" key="2">
    <source>
        <dbReference type="Pfam" id="PF00675"/>
    </source>
</evidence>
<dbReference type="InterPro" id="IPR007863">
    <property type="entry name" value="Peptidase_M16_C"/>
</dbReference>
<dbReference type="AlphaFoldDB" id="Q1II94"/>